<reference evidence="6" key="1">
    <citation type="submission" date="2020-10" db="EMBL/GenBank/DDBJ databases">
        <authorList>
            <person name="Gilroy R."/>
        </authorList>
    </citation>
    <scope>NUCLEOTIDE SEQUENCE</scope>
    <source>
        <strain evidence="6">CHK152-2994</strain>
    </source>
</reference>
<comment type="caution">
    <text evidence="6">The sequence shown here is derived from an EMBL/GenBank/DDBJ whole genome shotgun (WGS) entry which is preliminary data.</text>
</comment>
<evidence type="ECO:0000256" key="4">
    <source>
        <dbReference type="ARBA" id="ARBA00023239"/>
    </source>
</evidence>
<dbReference type="GO" id="GO:0016829">
    <property type="term" value="F:lyase activity"/>
    <property type="evidence" value="ECO:0007669"/>
    <property type="project" value="UniProtKB-KW"/>
</dbReference>
<dbReference type="SUPFAM" id="SSF51569">
    <property type="entry name" value="Aldolase"/>
    <property type="match status" value="1"/>
</dbReference>
<evidence type="ECO:0000313" key="6">
    <source>
        <dbReference type="EMBL" id="HIS82125.1"/>
    </source>
</evidence>
<dbReference type="AlphaFoldDB" id="A0A9D1FUE1"/>
<accession>A0A9D1FUE1</accession>
<organism evidence="6 7">
    <name type="scientific">Candidatus Scatenecus faecavium</name>
    <dbReference type="NCBI Taxonomy" id="2840915"/>
    <lineage>
        <taxon>Bacteria</taxon>
        <taxon>Candidatus Scatenecus</taxon>
    </lineage>
</organism>
<evidence type="ECO:0000256" key="5">
    <source>
        <dbReference type="ARBA" id="ARBA00023277"/>
    </source>
</evidence>
<protein>
    <submittedName>
        <fullName evidence="6">Uncharacterized protein</fullName>
    </submittedName>
</protein>
<dbReference type="InterPro" id="IPR000887">
    <property type="entry name" value="Aldlse_KDPG_KHG"/>
</dbReference>
<proteinExistence type="inferred from homology"/>
<dbReference type="PANTHER" id="PTHR30246">
    <property type="entry name" value="2-KETO-3-DEOXY-6-PHOSPHOGLUCONATE ALDOLASE"/>
    <property type="match status" value="1"/>
</dbReference>
<comment type="subunit">
    <text evidence="3">Homotrimer.</text>
</comment>
<dbReference type="Proteomes" id="UP000824139">
    <property type="component" value="Unassembled WGS sequence"/>
</dbReference>
<dbReference type="Gene3D" id="3.20.20.70">
    <property type="entry name" value="Aldolase class I"/>
    <property type="match status" value="1"/>
</dbReference>
<sequence length="205" mass="22484">MNENLVNILSKEKLFPIIRSNDAEVVKNTAFALIEGGVKFLEINVESPEIYFAIDEISKHASVCAGGIITSMQAHAAVQAGAEFLSSPIFQMNLVKFSKDRRIPFIAGTSTANEAYSAWKSRVQLIKIYPIEAMGGVSYLKNLLRPMSFLKIMPTGNVKLADVQNYIDAGAVAVGVGRDLTEGSSYSEITKRVRCALEHLKDCHE</sequence>
<name>A0A9D1FUE1_9BACT</name>
<keyword evidence="4" id="KW-0456">Lyase</keyword>
<evidence type="ECO:0000256" key="2">
    <source>
        <dbReference type="ARBA" id="ARBA00006906"/>
    </source>
</evidence>
<evidence type="ECO:0000256" key="1">
    <source>
        <dbReference type="ARBA" id="ARBA00004761"/>
    </source>
</evidence>
<dbReference type="CDD" id="cd00452">
    <property type="entry name" value="KDPG_aldolase"/>
    <property type="match status" value="1"/>
</dbReference>
<gene>
    <name evidence="6" type="ORF">IAD41_00755</name>
</gene>
<comment type="pathway">
    <text evidence="1">Carbohydrate acid metabolism.</text>
</comment>
<evidence type="ECO:0000313" key="7">
    <source>
        <dbReference type="Proteomes" id="UP000824139"/>
    </source>
</evidence>
<evidence type="ECO:0000256" key="3">
    <source>
        <dbReference type="ARBA" id="ARBA00011233"/>
    </source>
</evidence>
<keyword evidence="5" id="KW-0119">Carbohydrate metabolism</keyword>
<reference evidence="6" key="2">
    <citation type="journal article" date="2021" name="PeerJ">
        <title>Extensive microbial diversity within the chicken gut microbiome revealed by metagenomics and culture.</title>
        <authorList>
            <person name="Gilroy R."/>
            <person name="Ravi A."/>
            <person name="Getino M."/>
            <person name="Pursley I."/>
            <person name="Horton D.L."/>
            <person name="Alikhan N.F."/>
            <person name="Baker D."/>
            <person name="Gharbi K."/>
            <person name="Hall N."/>
            <person name="Watson M."/>
            <person name="Adriaenssens E.M."/>
            <person name="Foster-Nyarko E."/>
            <person name="Jarju S."/>
            <person name="Secka A."/>
            <person name="Antonio M."/>
            <person name="Oren A."/>
            <person name="Chaudhuri R.R."/>
            <person name="La Ragione R."/>
            <person name="Hildebrand F."/>
            <person name="Pallen M.J."/>
        </authorList>
    </citation>
    <scope>NUCLEOTIDE SEQUENCE</scope>
    <source>
        <strain evidence="6">CHK152-2994</strain>
    </source>
</reference>
<comment type="similarity">
    <text evidence="2">Belongs to the KHG/KDPG aldolase family.</text>
</comment>
<dbReference type="EMBL" id="DVJO01000020">
    <property type="protein sequence ID" value="HIS82125.1"/>
    <property type="molecule type" value="Genomic_DNA"/>
</dbReference>
<dbReference type="InterPro" id="IPR013785">
    <property type="entry name" value="Aldolase_TIM"/>
</dbReference>
<dbReference type="Pfam" id="PF01081">
    <property type="entry name" value="Aldolase"/>
    <property type="match status" value="1"/>
</dbReference>
<dbReference type="PANTHER" id="PTHR30246:SF1">
    <property type="entry name" value="2-DEHYDRO-3-DEOXY-6-PHOSPHOGALACTONATE ALDOLASE-RELATED"/>
    <property type="match status" value="1"/>
</dbReference>